<gene>
    <name evidence="6" type="ORF">TPC1_14682</name>
</gene>
<dbReference type="SMART" id="SM00396">
    <property type="entry name" value="ZnF_UBR1"/>
    <property type="match status" value="1"/>
</dbReference>
<evidence type="ECO:0000256" key="1">
    <source>
        <dbReference type="ARBA" id="ARBA00022723"/>
    </source>
</evidence>
<keyword evidence="3" id="KW-0862">Zinc</keyword>
<feature type="zinc finger region" description="UBR-type" evidence="4">
    <location>
        <begin position="24"/>
        <end position="94"/>
    </location>
</feature>
<dbReference type="PROSITE" id="PS51157">
    <property type="entry name" value="ZF_UBR"/>
    <property type="match status" value="1"/>
</dbReference>
<organism evidence="6">
    <name type="scientific">Trepomonas sp. PC1</name>
    <dbReference type="NCBI Taxonomy" id="1076344"/>
    <lineage>
        <taxon>Eukaryota</taxon>
        <taxon>Metamonada</taxon>
        <taxon>Diplomonadida</taxon>
        <taxon>Hexamitidae</taxon>
        <taxon>Hexamitinae</taxon>
        <taxon>Trepomonas</taxon>
    </lineage>
</organism>
<protein>
    <submittedName>
        <fullName evidence="6">Putative zinc finger in N-recognin (UBR box) domain-containing protein</fullName>
    </submittedName>
</protein>
<evidence type="ECO:0000256" key="4">
    <source>
        <dbReference type="PROSITE-ProRule" id="PRU00508"/>
    </source>
</evidence>
<accession>A0A146K8K5</accession>
<feature type="non-terminal residue" evidence="6">
    <location>
        <position position="1103"/>
    </location>
</feature>
<reference evidence="6" key="1">
    <citation type="submission" date="2015-07" db="EMBL/GenBank/DDBJ databases">
        <title>Adaptation to a free-living lifestyle via gene acquisitions in the diplomonad Trepomonas sp. PC1.</title>
        <authorList>
            <person name="Xu F."/>
            <person name="Jerlstrom-Hultqvist J."/>
            <person name="Kolisko M."/>
            <person name="Simpson A.G.B."/>
            <person name="Roger A.J."/>
            <person name="Svard S.G."/>
            <person name="Andersson J.O."/>
        </authorList>
    </citation>
    <scope>NUCLEOTIDE SEQUENCE</scope>
    <source>
        <strain evidence="6">PC1</strain>
    </source>
</reference>
<proteinExistence type="predicted"/>
<keyword evidence="2" id="KW-0863">Zinc-finger</keyword>
<dbReference type="EMBL" id="GDID01003463">
    <property type="protein sequence ID" value="JAP93143.1"/>
    <property type="molecule type" value="Transcribed_RNA"/>
</dbReference>
<name>A0A146K8K5_9EUKA</name>
<keyword evidence="1" id="KW-0479">Metal-binding</keyword>
<evidence type="ECO:0000313" key="6">
    <source>
        <dbReference type="EMBL" id="JAP93143.1"/>
    </source>
</evidence>
<dbReference type="UniPathway" id="UPA00143"/>
<dbReference type="GO" id="GO:0008270">
    <property type="term" value="F:zinc ion binding"/>
    <property type="evidence" value="ECO:0007669"/>
    <property type="project" value="UniProtKB-KW"/>
</dbReference>
<dbReference type="AlphaFoldDB" id="A0A146K8K5"/>
<sequence>NMNRAYQYADQILKSLQKASFKKQGCQYEFKTGDLAFKCGTCTCVDSSILCESCFNLMVHRQHMLECSNSILGQCDCGDENAFGQESCCDAHKFVDDDFYHQYAKIEKYDAFKQMFGVFNAILDGTCQQSTLDIIKNSKMLTRVAAIVCLNSDEDLPLSYFVEHGDDLEMAMLFDSVYTAVEHSYFGRICMWDEDLPIFRYLLYDILMHDSFFRSGIKRQYGYYIEFIHDVVKSSIRDTWVQCSSNPIYSANWECSEKIVSFIVNKYIESQSIYQFKTIFNNEENLRVLATITSKKYMLYGSGKYFLEIIRIQNQFQKKYNFSIDIDKILSIISHLELYYRAFFQVFDVFQYLRLQNVTDFEQLKKLSIHIRQEGQDSCFNQINYDHLVRIMCQMIEMEVELKMEWDWQQDNIQLFPMFFIQKMVFKVCVAYGLELPGLLKQIQENTESFTNEEQLVKFLIYPVIAYHVRILSELFAYIDQQSLSMNTLFENKTFYTMFIDSIQVVVFFAQAYTDIAVSEIKRKIAAVELYQSEMLVMYLNLLNFTPMYKNSMDYAKFFYCNLDLDHFSIKELSSEIQQSCLEVNDKVKLVQDLYQIEPNKQPLADHTLKFIGHDFVEPVVLLFGFLDHLKKVEQQQNQLYLPPRVLDKTSNNILQFFEREQVEKAAQSVLDEYIKGEFGFDLGFMACRIFYNLDVDLSKYTFSNLELYLFNKQKTESTPSAQIDKKQKLLQLKQRYKTQTVGNMLVINKVLVNNQFNTETDKYCPYCDKSIQSCFVLPSFEHKVCDTWYTTFCTHRYHPWCLMRCMQDNITECLCCNFNYNHAIKFGKPSTVEDVFSRKIKLIDQLLTLSRQQPQLKNLIQQEIAYVQQLQSLNQGFNQSGHLLQIFHCILKNRFETTNKVYDELQPLASKEPLNLIRFQFPETSFELLLQVKHQKCETCGYALNINTNPVVCLSCSKYYHSCCCLQNNVFQCQCGFGFCMNIKWLKFFHCPQSVYNVPYYNQFGQLHSILGDNLTFNRDQVVSMEAMIVQSAIKTTTLPVLCDIFDQQLDEDQGQILEAIKKNPCSKIEKLAKVQEILYILLSQKERKQVEWVFDAEQETS</sequence>
<feature type="non-terminal residue" evidence="6">
    <location>
        <position position="1"/>
    </location>
</feature>
<dbReference type="Gene3D" id="2.10.110.30">
    <property type="match status" value="1"/>
</dbReference>
<dbReference type="InterPro" id="IPR003126">
    <property type="entry name" value="Znf_UBR"/>
</dbReference>
<evidence type="ECO:0000259" key="5">
    <source>
        <dbReference type="PROSITE" id="PS51157"/>
    </source>
</evidence>
<dbReference type="GO" id="GO:0016567">
    <property type="term" value="P:protein ubiquitination"/>
    <property type="evidence" value="ECO:0007669"/>
    <property type="project" value="UniProtKB-UniPathway"/>
</dbReference>
<feature type="domain" description="UBR-type" evidence="5">
    <location>
        <begin position="24"/>
        <end position="94"/>
    </location>
</feature>
<evidence type="ECO:0000256" key="3">
    <source>
        <dbReference type="ARBA" id="ARBA00022833"/>
    </source>
</evidence>
<evidence type="ECO:0000256" key="2">
    <source>
        <dbReference type="ARBA" id="ARBA00022771"/>
    </source>
</evidence>
<dbReference type="Pfam" id="PF02207">
    <property type="entry name" value="zf-UBR"/>
    <property type="match status" value="1"/>
</dbReference>